<evidence type="ECO:0000256" key="8">
    <source>
        <dbReference type="ARBA" id="ARBA00038852"/>
    </source>
</evidence>
<dbReference type="InterPro" id="IPR017871">
    <property type="entry name" value="ABC_transporter-like_CS"/>
</dbReference>
<comment type="similarity">
    <text evidence="2">Belongs to the ABC transporter superfamily.</text>
</comment>
<dbReference type="InterPro" id="IPR013563">
    <property type="entry name" value="Oligopep_ABC_C"/>
</dbReference>
<dbReference type="GO" id="GO:0005524">
    <property type="term" value="F:ATP binding"/>
    <property type="evidence" value="ECO:0007669"/>
    <property type="project" value="UniProtKB-KW"/>
</dbReference>
<evidence type="ECO:0000256" key="4">
    <source>
        <dbReference type="ARBA" id="ARBA00022475"/>
    </source>
</evidence>
<proteinExistence type="inferred from homology"/>
<evidence type="ECO:0000256" key="7">
    <source>
        <dbReference type="ARBA" id="ARBA00023136"/>
    </source>
</evidence>
<sequence>MTDTQPKNPRRPAREALLEIEGLSVSFELPHGTVQAVKDVSFAINPGETLALVGESGSGKSVTSTAAMRLLPELARAEGVIRFKGEELLGATAKRMRRIRGGNIAMIFQEPMTSLNPLHRIGDQIKEVLDRHQSLKGRAATAKAIDLLEQVGIPEPARRVSSYPHELSGGQRQRVMIAMALAGEPEMLIADEPTTALDVTVQAQILELLKDLQRRYGMAILFITHDLTIVKHFADRVCVMRHGELVEQGETQEVFANPRHEYTRMLIDAEPRGRKAPVADSEPMVLEAKDMRVRFALKKRLFGPSEYFEAVRGIDVSIRRGQTVGIVGESGSGKSTLGRALLRLLKSQGEIRFHDTRLDVLDKTAMRPIRSKLQVVFQDPYGSLSPRLTVGDIIGEGLKVHAPHLSRAEREAQVMAALKEVSLDPSMRNRYPHEFSGGQRQRIAIARALVLKPEFLLLDEPTSALDRSVQVTVIDLLRDLQQKHGLTYLFISHDLAVVRALADTVLVMKDGEVVEQGSAEALFAAPKTEYTRKLLAAAMLDQVA</sequence>
<evidence type="ECO:0000259" key="10">
    <source>
        <dbReference type="PROSITE" id="PS50893"/>
    </source>
</evidence>
<dbReference type="Pfam" id="PF08352">
    <property type="entry name" value="oligo_HPY"/>
    <property type="match status" value="1"/>
</dbReference>
<dbReference type="PANTHER" id="PTHR43297:SF2">
    <property type="entry name" value="DIPEPTIDE TRANSPORT ATP-BINDING PROTEIN DPPD"/>
    <property type="match status" value="1"/>
</dbReference>
<name>A0AAU7KKD3_9GAMM</name>
<evidence type="ECO:0000256" key="1">
    <source>
        <dbReference type="ARBA" id="ARBA00004417"/>
    </source>
</evidence>
<dbReference type="Gene3D" id="3.40.50.300">
    <property type="entry name" value="P-loop containing nucleotide triphosphate hydrolases"/>
    <property type="match status" value="2"/>
</dbReference>
<dbReference type="InterPro" id="IPR050388">
    <property type="entry name" value="ABC_Ni/Peptide_Import"/>
</dbReference>
<dbReference type="CDD" id="cd03257">
    <property type="entry name" value="ABC_NikE_OppD_transporters"/>
    <property type="match status" value="2"/>
</dbReference>
<dbReference type="EMBL" id="CP098827">
    <property type="protein sequence ID" value="XBO71633.1"/>
    <property type="molecule type" value="Genomic_DNA"/>
</dbReference>
<keyword evidence="3" id="KW-0813">Transport</keyword>
<dbReference type="EC" id="7.4.2.9" evidence="8"/>
<dbReference type="SMART" id="SM00382">
    <property type="entry name" value="AAA"/>
    <property type="match status" value="2"/>
</dbReference>
<evidence type="ECO:0000313" key="11">
    <source>
        <dbReference type="EMBL" id="XBO71633.1"/>
    </source>
</evidence>
<dbReference type="GO" id="GO:0016887">
    <property type="term" value="F:ATP hydrolysis activity"/>
    <property type="evidence" value="ECO:0007669"/>
    <property type="project" value="InterPro"/>
</dbReference>
<dbReference type="PROSITE" id="PS00211">
    <property type="entry name" value="ABC_TRANSPORTER_1"/>
    <property type="match status" value="2"/>
</dbReference>
<dbReference type="FunFam" id="3.40.50.300:FF:000016">
    <property type="entry name" value="Oligopeptide ABC transporter ATP-binding component"/>
    <property type="match status" value="2"/>
</dbReference>
<accession>A0AAU7KKD3</accession>
<evidence type="ECO:0000256" key="9">
    <source>
        <dbReference type="ARBA" id="ARBA00047356"/>
    </source>
</evidence>
<organism evidence="11">
    <name type="scientific">Halomonas sp. RT37</name>
    <dbReference type="NCBI Taxonomy" id="2950872"/>
    <lineage>
        <taxon>Bacteria</taxon>
        <taxon>Pseudomonadati</taxon>
        <taxon>Pseudomonadota</taxon>
        <taxon>Gammaproteobacteria</taxon>
        <taxon>Oceanospirillales</taxon>
        <taxon>Halomonadaceae</taxon>
        <taxon>Halomonas</taxon>
    </lineage>
</organism>
<dbReference type="RefSeq" id="WP_348827548.1">
    <property type="nucleotide sequence ID" value="NZ_CP098827.1"/>
</dbReference>
<gene>
    <name evidence="11" type="ORF">NFG58_02645</name>
</gene>
<dbReference type="GO" id="GO:0005886">
    <property type="term" value="C:plasma membrane"/>
    <property type="evidence" value="ECO:0007669"/>
    <property type="project" value="UniProtKB-SubCell"/>
</dbReference>
<feature type="domain" description="ABC transporter" evidence="10">
    <location>
        <begin position="18"/>
        <end position="267"/>
    </location>
</feature>
<dbReference type="InterPro" id="IPR003593">
    <property type="entry name" value="AAA+_ATPase"/>
</dbReference>
<keyword evidence="5" id="KW-0547">Nucleotide-binding</keyword>
<protein>
    <recommendedName>
        <fullName evidence="8">ABC-type dipeptide transporter</fullName>
        <ecNumber evidence="8">7.4.2.9</ecNumber>
    </recommendedName>
</protein>
<keyword evidence="4" id="KW-1003">Cell membrane</keyword>
<dbReference type="PANTHER" id="PTHR43297">
    <property type="entry name" value="OLIGOPEPTIDE TRANSPORT ATP-BINDING PROTEIN APPD"/>
    <property type="match status" value="1"/>
</dbReference>
<comment type="catalytic activity">
    <reaction evidence="9">
        <text>a dipeptide(out) + ATP + H2O = a dipeptide(in) + ADP + phosphate + H(+)</text>
        <dbReference type="Rhea" id="RHEA:23120"/>
        <dbReference type="ChEBI" id="CHEBI:15377"/>
        <dbReference type="ChEBI" id="CHEBI:15378"/>
        <dbReference type="ChEBI" id="CHEBI:30616"/>
        <dbReference type="ChEBI" id="CHEBI:43474"/>
        <dbReference type="ChEBI" id="CHEBI:90799"/>
        <dbReference type="ChEBI" id="CHEBI:456216"/>
        <dbReference type="EC" id="7.4.2.9"/>
    </reaction>
</comment>
<keyword evidence="7" id="KW-0472">Membrane</keyword>
<evidence type="ECO:0000256" key="5">
    <source>
        <dbReference type="ARBA" id="ARBA00022741"/>
    </source>
</evidence>
<dbReference type="NCBIfam" id="NF008453">
    <property type="entry name" value="PRK11308.1"/>
    <property type="match status" value="2"/>
</dbReference>
<dbReference type="InterPro" id="IPR003439">
    <property type="entry name" value="ABC_transporter-like_ATP-bd"/>
</dbReference>
<dbReference type="SUPFAM" id="SSF52540">
    <property type="entry name" value="P-loop containing nucleoside triphosphate hydrolases"/>
    <property type="match status" value="2"/>
</dbReference>
<keyword evidence="6 11" id="KW-0067">ATP-binding</keyword>
<evidence type="ECO:0000256" key="2">
    <source>
        <dbReference type="ARBA" id="ARBA00005417"/>
    </source>
</evidence>
<dbReference type="Pfam" id="PF00005">
    <property type="entry name" value="ABC_tran"/>
    <property type="match status" value="2"/>
</dbReference>
<dbReference type="PROSITE" id="PS50893">
    <property type="entry name" value="ABC_TRANSPORTER_2"/>
    <property type="match status" value="2"/>
</dbReference>
<dbReference type="InterPro" id="IPR027417">
    <property type="entry name" value="P-loop_NTPase"/>
</dbReference>
<dbReference type="GO" id="GO:0055085">
    <property type="term" value="P:transmembrane transport"/>
    <property type="evidence" value="ECO:0007669"/>
    <property type="project" value="UniProtKB-ARBA"/>
</dbReference>
<dbReference type="AlphaFoldDB" id="A0AAU7KKD3"/>
<reference evidence="11" key="1">
    <citation type="submission" date="2022-06" db="EMBL/GenBank/DDBJ databases">
        <title>A novel DMS-producing enzyme.</title>
        <authorList>
            <person name="Zhang Y."/>
        </authorList>
    </citation>
    <scope>NUCLEOTIDE SEQUENCE</scope>
    <source>
        <strain evidence="11">RT37</strain>
    </source>
</reference>
<evidence type="ECO:0000256" key="3">
    <source>
        <dbReference type="ARBA" id="ARBA00022448"/>
    </source>
</evidence>
<feature type="domain" description="ABC transporter" evidence="10">
    <location>
        <begin position="286"/>
        <end position="535"/>
    </location>
</feature>
<evidence type="ECO:0000256" key="6">
    <source>
        <dbReference type="ARBA" id="ARBA00022840"/>
    </source>
</evidence>
<dbReference type="NCBIfam" id="NF007739">
    <property type="entry name" value="PRK10419.1"/>
    <property type="match status" value="2"/>
</dbReference>
<comment type="subcellular location">
    <subcellularLocation>
        <location evidence="1">Cell inner membrane</location>
        <topology evidence="1">Peripheral membrane protein</topology>
    </subcellularLocation>
</comment>
<dbReference type="GO" id="GO:0015833">
    <property type="term" value="P:peptide transport"/>
    <property type="evidence" value="ECO:0007669"/>
    <property type="project" value="InterPro"/>
</dbReference>